<evidence type="ECO:0000313" key="13">
    <source>
        <dbReference type="EMBL" id="GHM60104.1"/>
    </source>
</evidence>
<reference evidence="13 14" key="1">
    <citation type="journal article" date="2021" name="Microb. Ecol.">
        <title>Candidatus Mesenet longicola: Novel Endosymbionts of Brontispa longissima that Induce Cytoplasmic Incompatibility.</title>
        <authorList>
            <person name="Takano S."/>
            <person name="Gotoh Y."/>
            <person name="Hayashi T."/>
        </authorList>
    </citation>
    <scope>NUCLEOTIDE SEQUENCE [LARGE SCALE GENOMIC DNA]</scope>
    <source>
        <strain evidence="13">L5</strain>
    </source>
</reference>
<accession>A0A8J3HW72</accession>
<dbReference type="GO" id="GO:0046872">
    <property type="term" value="F:metal ion binding"/>
    <property type="evidence" value="ECO:0007669"/>
    <property type="project" value="UniProtKB-KW"/>
</dbReference>
<dbReference type="EC" id="3.2.2.27" evidence="3"/>
<dbReference type="NCBIfam" id="TIGR00758">
    <property type="entry name" value="UDG_fam4"/>
    <property type="match status" value="1"/>
</dbReference>
<sequence length="246" mass="28154">MNDKDLELLKFYRDSGIDYVLEDKKQVQEEEKVVEQKYMLPSDWVVEAKKIADRCTSVEELKKAIESFNGCEVKAMATNTVFADGNSQAKIMLIGEAPGMNEDLRGIPFCGASGDLLDKMLAAIELDRTKVYISNTMFWRPPGNRRPTDLELEMCRPFVEKHIALVLPKILVLVGGTATYSLLDQTKSISRLRGQFHIYTNQYLDMEITTAVIFHPAYLLRQPMQKRLAWQDLKQIKEYINNNIAP</sequence>
<dbReference type="Proteomes" id="UP000637906">
    <property type="component" value="Unassembled WGS sequence"/>
</dbReference>
<dbReference type="InterPro" id="IPR005273">
    <property type="entry name" value="Ura-DNA_glyco_family4"/>
</dbReference>
<feature type="domain" description="Uracil-DNA glycosylase-like" evidence="12">
    <location>
        <begin position="82"/>
        <end position="234"/>
    </location>
</feature>
<evidence type="ECO:0000256" key="1">
    <source>
        <dbReference type="ARBA" id="ARBA00001400"/>
    </source>
</evidence>
<comment type="similarity">
    <text evidence="2">Belongs to the uracil-DNA glycosylase (UDG) superfamily. Type 4 (UDGa) family.</text>
</comment>
<dbReference type="GO" id="GO:0051539">
    <property type="term" value="F:4 iron, 4 sulfur cluster binding"/>
    <property type="evidence" value="ECO:0007669"/>
    <property type="project" value="UniProtKB-KW"/>
</dbReference>
<evidence type="ECO:0000259" key="12">
    <source>
        <dbReference type="SMART" id="SM00986"/>
    </source>
</evidence>
<keyword evidence="6" id="KW-0479">Metal-binding</keyword>
<keyword evidence="11" id="KW-0234">DNA repair</keyword>
<evidence type="ECO:0000256" key="5">
    <source>
        <dbReference type="ARBA" id="ARBA00022485"/>
    </source>
</evidence>
<keyword evidence="5" id="KW-0004">4Fe-4S</keyword>
<dbReference type="InterPro" id="IPR036895">
    <property type="entry name" value="Uracil-DNA_glycosylase-like_sf"/>
</dbReference>
<evidence type="ECO:0000256" key="9">
    <source>
        <dbReference type="ARBA" id="ARBA00023004"/>
    </source>
</evidence>
<name>A0A8J3HW72_9RICK</name>
<evidence type="ECO:0000256" key="4">
    <source>
        <dbReference type="ARBA" id="ARBA00019403"/>
    </source>
</evidence>
<dbReference type="GO" id="GO:0004844">
    <property type="term" value="F:uracil DNA N-glycosylase activity"/>
    <property type="evidence" value="ECO:0007669"/>
    <property type="project" value="UniProtKB-EC"/>
</dbReference>
<organism evidence="13 14">
    <name type="scientific">Candidatus Mesenet longicola</name>
    <dbReference type="NCBI Taxonomy" id="1892558"/>
    <lineage>
        <taxon>Bacteria</taxon>
        <taxon>Pseudomonadati</taxon>
        <taxon>Pseudomonadota</taxon>
        <taxon>Alphaproteobacteria</taxon>
        <taxon>Rickettsiales</taxon>
        <taxon>Anaplasmataceae</taxon>
        <taxon>Candidatus Mesenet</taxon>
    </lineage>
</organism>
<evidence type="ECO:0000256" key="8">
    <source>
        <dbReference type="ARBA" id="ARBA00022801"/>
    </source>
</evidence>
<comment type="catalytic activity">
    <reaction evidence="1">
        <text>Hydrolyzes single-stranded DNA or mismatched double-stranded DNA and polynucleotides, releasing free uracil.</text>
        <dbReference type="EC" id="3.2.2.27"/>
    </reaction>
</comment>
<dbReference type="EMBL" id="BNGU01000077">
    <property type="protein sequence ID" value="GHM60104.1"/>
    <property type="molecule type" value="Genomic_DNA"/>
</dbReference>
<keyword evidence="9" id="KW-0408">Iron</keyword>
<proteinExistence type="inferred from homology"/>
<dbReference type="SMART" id="SM00986">
    <property type="entry name" value="UDG"/>
    <property type="match status" value="1"/>
</dbReference>
<evidence type="ECO:0000256" key="7">
    <source>
        <dbReference type="ARBA" id="ARBA00022763"/>
    </source>
</evidence>
<dbReference type="Gene3D" id="3.40.470.10">
    <property type="entry name" value="Uracil-DNA glycosylase-like domain"/>
    <property type="match status" value="1"/>
</dbReference>
<keyword evidence="7" id="KW-0227">DNA damage</keyword>
<evidence type="ECO:0000256" key="6">
    <source>
        <dbReference type="ARBA" id="ARBA00022723"/>
    </source>
</evidence>
<keyword evidence="10" id="KW-0411">Iron-sulfur</keyword>
<dbReference type="CDD" id="cd10030">
    <property type="entry name" value="UDG-F4_TTUDGA_SPO1dp_like"/>
    <property type="match status" value="1"/>
</dbReference>
<dbReference type="AlphaFoldDB" id="A0A8J3HW72"/>
<evidence type="ECO:0000256" key="2">
    <source>
        <dbReference type="ARBA" id="ARBA00006521"/>
    </source>
</evidence>
<comment type="caution">
    <text evidence="13">The sequence shown here is derived from an EMBL/GenBank/DDBJ whole genome shotgun (WGS) entry which is preliminary data.</text>
</comment>
<dbReference type="SMART" id="SM00987">
    <property type="entry name" value="UreE_C"/>
    <property type="match status" value="1"/>
</dbReference>
<protein>
    <recommendedName>
        <fullName evidence="4">Type-4 uracil-DNA glycosylase</fullName>
        <ecNumber evidence="3">3.2.2.27</ecNumber>
    </recommendedName>
</protein>
<evidence type="ECO:0000256" key="3">
    <source>
        <dbReference type="ARBA" id="ARBA00012030"/>
    </source>
</evidence>
<keyword evidence="14" id="KW-1185">Reference proteome</keyword>
<dbReference type="SUPFAM" id="SSF52141">
    <property type="entry name" value="Uracil-DNA glycosylase-like"/>
    <property type="match status" value="1"/>
</dbReference>
<dbReference type="InterPro" id="IPR005122">
    <property type="entry name" value="Uracil-DNA_glycosylase-like"/>
</dbReference>
<gene>
    <name evidence="13" type="ORF">sL5_10970</name>
</gene>
<dbReference type="GO" id="GO:0006281">
    <property type="term" value="P:DNA repair"/>
    <property type="evidence" value="ECO:0007669"/>
    <property type="project" value="UniProtKB-KW"/>
</dbReference>
<evidence type="ECO:0000313" key="14">
    <source>
        <dbReference type="Proteomes" id="UP000637906"/>
    </source>
</evidence>
<dbReference type="PANTHER" id="PTHR33693:SF1">
    <property type="entry name" value="TYPE-4 URACIL-DNA GLYCOSYLASE"/>
    <property type="match status" value="1"/>
</dbReference>
<evidence type="ECO:0000256" key="10">
    <source>
        <dbReference type="ARBA" id="ARBA00023014"/>
    </source>
</evidence>
<evidence type="ECO:0000256" key="11">
    <source>
        <dbReference type="ARBA" id="ARBA00023204"/>
    </source>
</evidence>
<keyword evidence="8" id="KW-0378">Hydrolase</keyword>
<dbReference type="PANTHER" id="PTHR33693">
    <property type="entry name" value="TYPE-5 URACIL-DNA GLYCOSYLASE"/>
    <property type="match status" value="1"/>
</dbReference>
<dbReference type="InterPro" id="IPR051536">
    <property type="entry name" value="UDG_Type-4/5"/>
</dbReference>
<dbReference type="Pfam" id="PF03167">
    <property type="entry name" value="UDG"/>
    <property type="match status" value="1"/>
</dbReference>